<keyword evidence="3" id="KW-0804">Transcription</keyword>
<dbReference type="CDD" id="cd06170">
    <property type="entry name" value="LuxR_C_like"/>
    <property type="match status" value="1"/>
</dbReference>
<organism evidence="5 6">
    <name type="scientific">Asanoa ishikariensis</name>
    <dbReference type="NCBI Taxonomy" id="137265"/>
    <lineage>
        <taxon>Bacteria</taxon>
        <taxon>Bacillati</taxon>
        <taxon>Actinomycetota</taxon>
        <taxon>Actinomycetes</taxon>
        <taxon>Micromonosporales</taxon>
        <taxon>Micromonosporaceae</taxon>
        <taxon>Asanoa</taxon>
    </lineage>
</organism>
<dbReference type="PANTHER" id="PTHR44688">
    <property type="entry name" value="DNA-BINDING TRANSCRIPTIONAL ACTIVATOR DEVR_DOSR"/>
    <property type="match status" value="1"/>
</dbReference>
<evidence type="ECO:0000313" key="5">
    <source>
        <dbReference type="EMBL" id="SDZ15433.1"/>
    </source>
</evidence>
<dbReference type="InterPro" id="IPR000792">
    <property type="entry name" value="Tscrpt_reg_LuxR_C"/>
</dbReference>
<accession>A0A1H3QQ74</accession>
<sequence>MTVVVGVDGAGRTHRLRTLAPPDAVWVTPDRPAVPPSAAAVVVDDPHRLDEPTLRALSDVARRQVPVLLGRRPTLDRPALAELDELAARDGVVQLGPLDAAGVAALTGRTDLHTPSAGWPAIAALLATGGLLPRVQRRLTTVSPGVAEVARTLALGLDLTDDVLAEATGQRPDALADALRTLRDLGFLVPGAERPVPAVATALLDDLAPAERRRVHARVAAALAASGADPVAAATQLRAARIRTGADVFRAAGDRLRFTDPAAAIGWYADAVDAGAEPALVAAGQAEAAALVGLPVDPGPAGDPHRLALVAGAVATHDGRPARAAEVLAAAAPPGPLLAVPPLVALGRAATARELLARDPSYAESVNKGPLLLLAEAVLAAGGDPAAAVPLLIEAAEAAERTPPAVVLPDTPHAWGAVVAVTAGDAATAEHLLGRALERGVGGPVGTQRHRLLLAWVRLRTGRYDTAAAELRRLGSGLPGREVLLAASLRAGLARRSGDIAKLREAWASVEPVLARQAVDLFQVEQVEELAVAATRLRRPQRIAPVLATLDAAVTGLGSPAAWTVAIAWIRLQLGVAADDAAVVATAADAIAAADPAHQRQRAQAAAAVVWSRSMAGTVDVAAVVAAVDGLAAAELPWEASRLAGHAAIRTADPAAARRLLEVARELSGVEQDRSGAGESNTAGLSEREVEVARLVLDGRTHKEIGAQLYISPKTVEHHVARIRVKVGATDRAEFVAALKSLLNTGQADS</sequence>
<dbReference type="AlphaFoldDB" id="A0A1H3QQ74"/>
<dbReference type="PRINTS" id="PR00038">
    <property type="entry name" value="HTHLUXR"/>
</dbReference>
<dbReference type="InterPro" id="IPR036388">
    <property type="entry name" value="WH-like_DNA-bd_sf"/>
</dbReference>
<dbReference type="InterPro" id="IPR016032">
    <property type="entry name" value="Sig_transdc_resp-reg_C-effctor"/>
</dbReference>
<keyword evidence="2" id="KW-0238">DNA-binding</keyword>
<dbReference type="PROSITE" id="PS50043">
    <property type="entry name" value="HTH_LUXR_2"/>
    <property type="match status" value="1"/>
</dbReference>
<reference evidence="6" key="1">
    <citation type="submission" date="2016-10" db="EMBL/GenBank/DDBJ databases">
        <authorList>
            <person name="Varghese N."/>
            <person name="Submissions S."/>
        </authorList>
    </citation>
    <scope>NUCLEOTIDE SEQUENCE [LARGE SCALE GENOMIC DNA]</scope>
    <source>
        <strain evidence="6">DSM 44718</strain>
    </source>
</reference>
<dbReference type="OrthoDB" id="4811808at2"/>
<evidence type="ECO:0000256" key="3">
    <source>
        <dbReference type="ARBA" id="ARBA00023163"/>
    </source>
</evidence>
<dbReference type="RefSeq" id="WP_090792008.1">
    <property type="nucleotide sequence ID" value="NZ_BOND01000009.1"/>
</dbReference>
<dbReference type="GO" id="GO:0006355">
    <property type="term" value="P:regulation of DNA-templated transcription"/>
    <property type="evidence" value="ECO:0007669"/>
    <property type="project" value="InterPro"/>
</dbReference>
<evidence type="ECO:0000259" key="4">
    <source>
        <dbReference type="PROSITE" id="PS50043"/>
    </source>
</evidence>
<feature type="domain" description="HTH luxR-type" evidence="4">
    <location>
        <begin position="678"/>
        <end position="743"/>
    </location>
</feature>
<dbReference type="Gene3D" id="1.10.10.10">
    <property type="entry name" value="Winged helix-like DNA-binding domain superfamily/Winged helix DNA-binding domain"/>
    <property type="match status" value="1"/>
</dbReference>
<keyword evidence="1" id="KW-0805">Transcription regulation</keyword>
<dbReference type="Pfam" id="PF00196">
    <property type="entry name" value="GerE"/>
    <property type="match status" value="1"/>
</dbReference>
<dbReference type="EMBL" id="FNQB01000002">
    <property type="protein sequence ID" value="SDZ15433.1"/>
    <property type="molecule type" value="Genomic_DNA"/>
</dbReference>
<gene>
    <name evidence="5" type="ORF">SAMN05421684_3079</name>
</gene>
<dbReference type="GO" id="GO:0003677">
    <property type="term" value="F:DNA binding"/>
    <property type="evidence" value="ECO:0007669"/>
    <property type="project" value="UniProtKB-KW"/>
</dbReference>
<dbReference type="SMART" id="SM00421">
    <property type="entry name" value="HTH_LUXR"/>
    <property type="match status" value="1"/>
</dbReference>
<keyword evidence="6" id="KW-1185">Reference proteome</keyword>
<dbReference type="SUPFAM" id="SSF46894">
    <property type="entry name" value="C-terminal effector domain of the bipartite response regulators"/>
    <property type="match status" value="1"/>
</dbReference>
<dbReference type="Proteomes" id="UP000199632">
    <property type="component" value="Unassembled WGS sequence"/>
</dbReference>
<dbReference type="PANTHER" id="PTHR44688:SF16">
    <property type="entry name" value="DNA-BINDING TRANSCRIPTIONAL ACTIVATOR DEVR_DOSR"/>
    <property type="match status" value="1"/>
</dbReference>
<dbReference type="STRING" id="137265.SAMN05421684_3079"/>
<protein>
    <submittedName>
        <fullName evidence="5">Regulatory protein, luxR family</fullName>
    </submittedName>
</protein>
<proteinExistence type="predicted"/>
<evidence type="ECO:0000313" key="6">
    <source>
        <dbReference type="Proteomes" id="UP000199632"/>
    </source>
</evidence>
<evidence type="ECO:0000256" key="1">
    <source>
        <dbReference type="ARBA" id="ARBA00023015"/>
    </source>
</evidence>
<evidence type="ECO:0000256" key="2">
    <source>
        <dbReference type="ARBA" id="ARBA00023125"/>
    </source>
</evidence>
<name>A0A1H3QQ74_9ACTN</name>